<feature type="region of interest" description="Disordered" evidence="1">
    <location>
        <begin position="705"/>
        <end position="795"/>
    </location>
</feature>
<dbReference type="AlphaFoldDB" id="A0A232M3E0"/>
<feature type="compositionally biased region" description="Low complexity" evidence="1">
    <location>
        <begin position="142"/>
        <end position="167"/>
    </location>
</feature>
<feature type="compositionally biased region" description="Basic residues" evidence="1">
    <location>
        <begin position="327"/>
        <end position="336"/>
    </location>
</feature>
<feature type="compositionally biased region" description="Polar residues" evidence="1">
    <location>
        <begin position="763"/>
        <end position="791"/>
    </location>
</feature>
<sequence>MTDRPSPSNAHLTTSKQDAAHLRRPQSLPPRSTSAPGHRSANHVSVHPASSEVISSLISSLESISTPARSHFENVPHIGSYTAPPSPRVPPSEFSQPRGRSNRKPSIENGDYGTHKTSSDTTDSPFLHPDDAAIAPVIRMGPAPASPRSRNSSRRSSSPRRPSSKSSYTSLRTRYEESTSISAVSAEPGRRFSTAASIASSSSGGRKSLQLGLFKRSSREFAPEKEVDHLRKSTNYGDGLKLRVSHSKASLRSRRSMADLVEEGGPNSAVVEFKNNEEEKSSLDVKRAPSQRSLNGPIPSPGGIGNGRFIPTRESSLRHSISGSSNTKRKSTRHSRYSSTGSKDLKIEVGIAEVNTETTTKRIKELKEQQKRIRTEIKDSEEMSANSQHAVPEPQLQIPQTSSEQPNRLSRNVEDPPRDIGRVDDLHEESAPSPAIQTRRARESKRNSGPLVSKTVNIQPLIRRQSLEKSDQLSRAYSRRSSEPMSPLSPRHHKRTPSSVLSQGRQSTAEERPSSLDSIDIAVEAYVSSSRLTQKVPHPRSGRMIAFSEVGDPKGHVVFCCLGMGLTRFLMAFYDELARTLKLRLVTLDRPGVGESEPCLDGSATPLSWPDDIAIVCNFLKITKFSILAHSAGAIYALATALRMSQHIRGRIHLLAPWIPPSQMSNIGSHKEPLPNTAVPYTLRILRALPTPILRVANSSLMTATSSSITTSLPKSPRRSKRKSTGKDTPAPGVTEFPSTVAVSQSDHPRMTPSSRDHGNLQDVESSTLSSLANGKSHAASITRNEMSVTQNRERQTEYDNRLTFRIWELATTNANPAVDLLVCLERRQTIGFRYVDITRTVVIHHGSRDTRVPVDNIRWLGKTMRRCEVRVLEGEGHGLMASAVVMSNVLTEIAKEWEDWTTVVQGRREVRRLTITHSSRKDIVV</sequence>
<feature type="compositionally biased region" description="Polar residues" evidence="1">
    <location>
        <begin position="168"/>
        <end position="183"/>
    </location>
</feature>
<dbReference type="InterPro" id="IPR029058">
    <property type="entry name" value="AB_hydrolase_fold"/>
</dbReference>
<feature type="compositionally biased region" description="Polar residues" evidence="1">
    <location>
        <begin position="497"/>
        <end position="507"/>
    </location>
</feature>
<feature type="compositionally biased region" description="Polar residues" evidence="1">
    <location>
        <begin position="1"/>
        <end position="17"/>
    </location>
</feature>
<name>A0A232M3E0_9EURO</name>
<evidence type="ECO:0000259" key="2">
    <source>
        <dbReference type="Pfam" id="PF12697"/>
    </source>
</evidence>
<feature type="region of interest" description="Disordered" evidence="1">
    <location>
        <begin position="275"/>
        <end position="341"/>
    </location>
</feature>
<feature type="compositionally biased region" description="Basic and acidic residues" evidence="1">
    <location>
        <begin position="411"/>
        <end position="430"/>
    </location>
</feature>
<feature type="compositionally biased region" description="Basic and acidic residues" evidence="1">
    <location>
        <begin position="275"/>
        <end position="287"/>
    </location>
</feature>
<dbReference type="InterPro" id="IPR000073">
    <property type="entry name" value="AB_hydrolase_1"/>
</dbReference>
<dbReference type="Pfam" id="PF12697">
    <property type="entry name" value="Abhydrolase_6"/>
    <property type="match status" value="1"/>
</dbReference>
<proteinExistence type="predicted"/>
<dbReference type="Gene3D" id="3.40.50.1820">
    <property type="entry name" value="alpha/beta hydrolase"/>
    <property type="match status" value="1"/>
</dbReference>
<dbReference type="PANTHER" id="PTHR43433">
    <property type="entry name" value="HYDROLASE, ALPHA/BETA FOLD FAMILY PROTEIN"/>
    <property type="match status" value="1"/>
</dbReference>
<accession>A0A232M3E0</accession>
<feature type="compositionally biased region" description="Polar residues" evidence="1">
    <location>
        <begin position="397"/>
        <end position="410"/>
    </location>
</feature>
<protein>
    <recommendedName>
        <fullName evidence="2">AB hydrolase-1 domain-containing protein</fullName>
    </recommendedName>
</protein>
<feature type="compositionally biased region" description="Low complexity" evidence="1">
    <location>
        <begin position="191"/>
        <end position="211"/>
    </location>
</feature>
<gene>
    <name evidence="3" type="ORF">Egran_01326</name>
</gene>
<dbReference type="EMBL" id="NPHW01002699">
    <property type="protein sequence ID" value="OXV10913.1"/>
    <property type="molecule type" value="Genomic_DNA"/>
</dbReference>
<dbReference type="OrthoDB" id="435520at2759"/>
<feature type="region of interest" description="Disordered" evidence="1">
    <location>
        <begin position="72"/>
        <end position="211"/>
    </location>
</feature>
<feature type="compositionally biased region" description="Polar residues" evidence="1">
    <location>
        <begin position="705"/>
        <end position="714"/>
    </location>
</feature>
<dbReference type="PANTHER" id="PTHR43433:SF10">
    <property type="entry name" value="AB HYDROLASE-1 DOMAIN-CONTAINING PROTEIN"/>
    <property type="match status" value="1"/>
</dbReference>
<feature type="region of interest" description="Disordered" evidence="1">
    <location>
        <begin position="376"/>
        <end position="515"/>
    </location>
</feature>
<reference evidence="3 4" key="1">
    <citation type="journal article" date="2015" name="Environ. Microbiol.">
        <title>Metagenome sequence of Elaphomyces granulatus from sporocarp tissue reveals Ascomycota ectomycorrhizal fingerprints of genome expansion and a Proteobacteria-rich microbiome.</title>
        <authorList>
            <person name="Quandt C.A."/>
            <person name="Kohler A."/>
            <person name="Hesse C.N."/>
            <person name="Sharpton T.J."/>
            <person name="Martin F."/>
            <person name="Spatafora J.W."/>
        </authorList>
    </citation>
    <scope>NUCLEOTIDE SEQUENCE [LARGE SCALE GENOMIC DNA]</scope>
    <source>
        <strain evidence="3 4">OSC145934</strain>
    </source>
</reference>
<comment type="caution">
    <text evidence="3">The sequence shown here is derived from an EMBL/GenBank/DDBJ whole genome shotgun (WGS) entry which is preliminary data.</text>
</comment>
<dbReference type="Proteomes" id="UP000243515">
    <property type="component" value="Unassembled WGS sequence"/>
</dbReference>
<evidence type="ECO:0000313" key="4">
    <source>
        <dbReference type="Proteomes" id="UP000243515"/>
    </source>
</evidence>
<feature type="compositionally biased region" description="Polar residues" evidence="1">
    <location>
        <begin position="737"/>
        <end position="746"/>
    </location>
</feature>
<dbReference type="SUPFAM" id="SSF53474">
    <property type="entry name" value="alpha/beta-Hydrolases"/>
    <property type="match status" value="1"/>
</dbReference>
<feature type="region of interest" description="Disordered" evidence="1">
    <location>
        <begin position="1"/>
        <end position="53"/>
    </location>
</feature>
<evidence type="ECO:0000256" key="1">
    <source>
        <dbReference type="SAM" id="MobiDB-lite"/>
    </source>
</evidence>
<keyword evidence="4" id="KW-1185">Reference proteome</keyword>
<feature type="domain" description="AB hydrolase-1" evidence="2">
    <location>
        <begin position="573"/>
        <end position="696"/>
    </location>
</feature>
<evidence type="ECO:0000313" key="3">
    <source>
        <dbReference type="EMBL" id="OXV10913.1"/>
    </source>
</evidence>
<dbReference type="InterPro" id="IPR050471">
    <property type="entry name" value="AB_hydrolase"/>
</dbReference>
<organism evidence="3 4">
    <name type="scientific">Elaphomyces granulatus</name>
    <dbReference type="NCBI Taxonomy" id="519963"/>
    <lineage>
        <taxon>Eukaryota</taxon>
        <taxon>Fungi</taxon>
        <taxon>Dikarya</taxon>
        <taxon>Ascomycota</taxon>
        <taxon>Pezizomycotina</taxon>
        <taxon>Eurotiomycetes</taxon>
        <taxon>Eurotiomycetidae</taxon>
        <taxon>Eurotiales</taxon>
        <taxon>Elaphomycetaceae</taxon>
        <taxon>Elaphomyces</taxon>
    </lineage>
</organism>
<feature type="compositionally biased region" description="Basic and acidic residues" evidence="1">
    <location>
        <begin position="747"/>
        <end position="760"/>
    </location>
</feature>